<dbReference type="Proteomes" id="UP000474758">
    <property type="component" value="Unassembled WGS sequence"/>
</dbReference>
<gene>
    <name evidence="1" type="ORF">G5V65_21015</name>
</gene>
<proteinExistence type="predicted"/>
<evidence type="ECO:0000313" key="2">
    <source>
        <dbReference type="Proteomes" id="UP000474758"/>
    </source>
</evidence>
<evidence type="ECO:0000313" key="1">
    <source>
        <dbReference type="EMBL" id="NGQ93371.1"/>
    </source>
</evidence>
<organism evidence="1 2">
    <name type="scientific">Paragemmobacter kunshanensis</name>
    <dbReference type="NCBI Taxonomy" id="2583234"/>
    <lineage>
        <taxon>Bacteria</taxon>
        <taxon>Pseudomonadati</taxon>
        <taxon>Pseudomonadota</taxon>
        <taxon>Alphaproteobacteria</taxon>
        <taxon>Rhodobacterales</taxon>
        <taxon>Paracoccaceae</taxon>
        <taxon>Paragemmobacter</taxon>
    </lineage>
</organism>
<comment type="caution">
    <text evidence="1">The sequence shown here is derived from an EMBL/GenBank/DDBJ whole genome shotgun (WGS) entry which is preliminary data.</text>
</comment>
<reference evidence="1 2" key="1">
    <citation type="submission" date="2020-02" db="EMBL/GenBank/DDBJ databases">
        <title>Rhodobacter translucens sp. nov., a novel bacterium isolated from activated sludge.</title>
        <authorList>
            <person name="Liu J."/>
        </authorList>
    </citation>
    <scope>NUCLEOTIDE SEQUENCE [LARGE SCALE GENOMIC DNA]</scope>
    <source>
        <strain evidence="1 2">HX-7-19</strain>
    </source>
</reference>
<dbReference type="RefSeq" id="WP_165054420.1">
    <property type="nucleotide sequence ID" value="NZ_JAALFE010000049.1"/>
</dbReference>
<keyword evidence="2" id="KW-1185">Reference proteome</keyword>
<dbReference type="EMBL" id="JAALFE010000049">
    <property type="protein sequence ID" value="NGQ93371.1"/>
    <property type="molecule type" value="Genomic_DNA"/>
</dbReference>
<accession>A0A6M1UBP3</accession>
<protein>
    <submittedName>
        <fullName evidence="1">Uncharacterized protein</fullName>
    </submittedName>
</protein>
<name>A0A6M1UBP3_9RHOB</name>
<dbReference type="AlphaFoldDB" id="A0A6M1UBP3"/>
<sequence length="180" mass="18489">MRKAQIENGLVTNVIEVDPDHVPDWCGDWPTCEGAGPGWAYAEGEFHPPRADITPIEAMAAVMSAITAVEDALTAGVPLAEKLSWSAKEAAARAIVAGVGLAADQSLLAGEAALTGETVEDLASRVIARADLYRFAVSRLAGIRRAAGTAIAAAQGPDDLEQAVALAQAQCAAIIEGASE</sequence>